<comment type="caution">
    <text evidence="3">The sequence shown here is derived from an EMBL/GenBank/DDBJ whole genome shotgun (WGS) entry which is preliminary data.</text>
</comment>
<feature type="compositionally biased region" description="Low complexity" evidence="1">
    <location>
        <begin position="31"/>
        <end position="60"/>
    </location>
</feature>
<proteinExistence type="predicted"/>
<feature type="region of interest" description="Disordered" evidence="1">
    <location>
        <begin position="27"/>
        <end position="62"/>
    </location>
</feature>
<organism evidence="3 4">
    <name type="scientific">Mycobacterium timonense</name>
    <dbReference type="NCBI Taxonomy" id="701043"/>
    <lineage>
        <taxon>Bacteria</taxon>
        <taxon>Bacillati</taxon>
        <taxon>Actinomycetota</taxon>
        <taxon>Actinomycetes</taxon>
        <taxon>Mycobacteriales</taxon>
        <taxon>Mycobacteriaceae</taxon>
        <taxon>Mycobacterium</taxon>
        <taxon>Mycobacterium avium complex (MAC)</taxon>
    </lineage>
</organism>
<evidence type="ECO:0000313" key="3">
    <source>
        <dbReference type="EMBL" id="GFG96086.1"/>
    </source>
</evidence>
<dbReference type="AlphaFoldDB" id="A0A7I9Z5C9"/>
<gene>
    <name evidence="3" type="ORF">MTIM_19650</name>
</gene>
<evidence type="ECO:0000256" key="1">
    <source>
        <dbReference type="SAM" id="MobiDB-lite"/>
    </source>
</evidence>
<accession>A0A7I9Z5C9</accession>
<dbReference type="RefSeq" id="WP_163708611.1">
    <property type="nucleotide sequence ID" value="NZ_BLLA01000001.1"/>
</dbReference>
<dbReference type="PROSITE" id="PS51257">
    <property type="entry name" value="PROKAR_LIPOPROTEIN"/>
    <property type="match status" value="1"/>
</dbReference>
<name>A0A7I9Z5C9_9MYCO</name>
<evidence type="ECO:0000313" key="4">
    <source>
        <dbReference type="Proteomes" id="UP000465301"/>
    </source>
</evidence>
<protein>
    <recommendedName>
        <fullName evidence="5">Lipoprotein LpqN</fullName>
    </recommendedName>
</protein>
<evidence type="ECO:0000256" key="2">
    <source>
        <dbReference type="SAM" id="SignalP"/>
    </source>
</evidence>
<feature type="signal peptide" evidence="2">
    <location>
        <begin position="1"/>
        <end position="18"/>
    </location>
</feature>
<dbReference type="EMBL" id="BLLA01000001">
    <property type="protein sequence ID" value="GFG96086.1"/>
    <property type="molecule type" value="Genomic_DNA"/>
</dbReference>
<dbReference type="Proteomes" id="UP000465301">
    <property type="component" value="Unassembled WGS sequence"/>
</dbReference>
<keyword evidence="4" id="KW-1185">Reference proteome</keyword>
<keyword evidence="2" id="KW-0732">Signal</keyword>
<evidence type="ECO:0008006" key="5">
    <source>
        <dbReference type="Google" id="ProtNLM"/>
    </source>
</evidence>
<feature type="region of interest" description="Disordered" evidence="1">
    <location>
        <begin position="78"/>
        <end position="104"/>
    </location>
</feature>
<feature type="chain" id="PRO_5029471542" description="Lipoprotein LpqN" evidence="2">
    <location>
        <begin position="19"/>
        <end position="212"/>
    </location>
</feature>
<sequence length="212" mass="20972">MRTSRALIAGVAATTALAVFVAGCGNNKSQPSTSKTGSATSATSATSSPAAAPPSSSAAPGQPNEYARLLIQAGDINAPVPFTAAPPTGLPNGQPGVATTFKDDDGSHAITVTIAVYDDPEAATNALNVAKGQQGGVVKDPTTQPSNVGSGGTMLMGNAPDRSKGVVILLFTEGRALATLQFDGPTDTLAPPDFVGDVGQKQDAAIKKGLGG</sequence>
<reference evidence="3 4" key="1">
    <citation type="journal article" date="2019" name="Emerg. Microbes Infect.">
        <title>Comprehensive subspecies identification of 175 nontuberculous mycobacteria species based on 7547 genomic profiles.</title>
        <authorList>
            <person name="Matsumoto Y."/>
            <person name="Kinjo T."/>
            <person name="Motooka D."/>
            <person name="Nabeya D."/>
            <person name="Jung N."/>
            <person name="Uechi K."/>
            <person name="Horii T."/>
            <person name="Iida T."/>
            <person name="Fujita J."/>
            <person name="Nakamura S."/>
        </authorList>
    </citation>
    <scope>NUCLEOTIDE SEQUENCE [LARGE SCALE GENOMIC DNA]</scope>
    <source>
        <strain evidence="3 4">JCM 30726</strain>
    </source>
</reference>